<dbReference type="Pfam" id="PF04339">
    <property type="entry name" value="FemAB_like"/>
    <property type="match status" value="1"/>
</dbReference>
<evidence type="ECO:0008006" key="3">
    <source>
        <dbReference type="Google" id="ProtNLM"/>
    </source>
</evidence>
<evidence type="ECO:0000313" key="1">
    <source>
        <dbReference type="EMBL" id="OGL53522.1"/>
    </source>
</evidence>
<dbReference type="EMBL" id="MGDI01000025">
    <property type="protein sequence ID" value="OGL53522.1"/>
    <property type="molecule type" value="Genomic_DNA"/>
</dbReference>
<dbReference type="Gene3D" id="3.40.630.30">
    <property type="match status" value="1"/>
</dbReference>
<dbReference type="InterPro" id="IPR007434">
    <property type="entry name" value="FemAB-like"/>
</dbReference>
<accession>A0A1F7SIC0</accession>
<evidence type="ECO:0000313" key="2">
    <source>
        <dbReference type="Proteomes" id="UP000178082"/>
    </source>
</evidence>
<proteinExistence type="predicted"/>
<gene>
    <name evidence="1" type="ORF">A3G31_07345</name>
</gene>
<dbReference type="PANTHER" id="PTHR47017">
    <property type="entry name" value="ACYL-COA"/>
    <property type="match status" value="1"/>
</dbReference>
<sequence length="366" mass="43087">MVCNNTKKYLNLLEPEEVVNRFLNNPPEGFDPVILEVESKNVPGFLAELDLFITADESVKRLFQKYRKLIPGFVKNFFTPKVFFVGTTVSEYALFPSGTDLKSLKDSAFKRLKETGLKFLIFKDIPSESPLLSGIENEFSKKLISYLEKSGFLVIFGQALAYVQIDFSSVDEYLGRFSRSRRKDFKRKLRVFPQVSISKIPLGDEFFNEETIELLYKYYLDVYENSKIHFDKLTYQFFKKLLTDKENNGMVFLYKSQDKVIGYNLCFMVQDYLIDKYIGFLYPEALEYNLYFLSWFYNLSYCIENNIKTYIAGWTDPEIKSYLGARFTYTYHAVYIKNPVLRFVLTRFKSLFESDKRIIEKLDSNL</sequence>
<organism evidence="1 2">
    <name type="scientific">Candidatus Schekmanbacteria bacterium RIFCSPLOWO2_12_FULL_38_15</name>
    <dbReference type="NCBI Taxonomy" id="1817883"/>
    <lineage>
        <taxon>Bacteria</taxon>
        <taxon>Candidatus Schekmaniibacteriota</taxon>
    </lineage>
</organism>
<dbReference type="Proteomes" id="UP000178082">
    <property type="component" value="Unassembled WGS sequence"/>
</dbReference>
<dbReference type="AlphaFoldDB" id="A0A1F7SIC0"/>
<dbReference type="SUPFAM" id="SSF55729">
    <property type="entry name" value="Acyl-CoA N-acyltransferases (Nat)"/>
    <property type="match status" value="1"/>
</dbReference>
<dbReference type="InterPro" id="IPR016181">
    <property type="entry name" value="Acyl_CoA_acyltransferase"/>
</dbReference>
<name>A0A1F7SIC0_9BACT</name>
<protein>
    <recommendedName>
        <fullName evidence="3">GNAT family N-acetyltransferase</fullName>
    </recommendedName>
</protein>
<reference evidence="1 2" key="1">
    <citation type="journal article" date="2016" name="Nat. Commun.">
        <title>Thousands of microbial genomes shed light on interconnected biogeochemical processes in an aquifer system.</title>
        <authorList>
            <person name="Anantharaman K."/>
            <person name="Brown C.T."/>
            <person name="Hug L.A."/>
            <person name="Sharon I."/>
            <person name="Castelle C.J."/>
            <person name="Probst A.J."/>
            <person name="Thomas B.C."/>
            <person name="Singh A."/>
            <person name="Wilkins M.J."/>
            <person name="Karaoz U."/>
            <person name="Brodie E.L."/>
            <person name="Williams K.H."/>
            <person name="Hubbard S.S."/>
            <person name="Banfield J.F."/>
        </authorList>
    </citation>
    <scope>NUCLEOTIDE SEQUENCE [LARGE SCALE GENOMIC DNA]</scope>
</reference>
<comment type="caution">
    <text evidence="1">The sequence shown here is derived from an EMBL/GenBank/DDBJ whole genome shotgun (WGS) entry which is preliminary data.</text>
</comment>
<dbReference type="PANTHER" id="PTHR47017:SF1">
    <property type="entry name" value="ACYL-COA"/>
    <property type="match status" value="1"/>
</dbReference>
<dbReference type="STRING" id="1817883.A3G31_07345"/>